<dbReference type="SUPFAM" id="SSF111469">
    <property type="entry name" value="Geminin coiled-coil domain"/>
    <property type="match status" value="1"/>
</dbReference>
<proteinExistence type="predicted"/>
<feature type="region of interest" description="Disordered" evidence="2">
    <location>
        <begin position="34"/>
        <end position="69"/>
    </location>
</feature>
<evidence type="ECO:0000256" key="1">
    <source>
        <dbReference type="SAM" id="Coils"/>
    </source>
</evidence>
<protein>
    <recommendedName>
        <fullName evidence="5">Geminin</fullName>
    </recommendedName>
</protein>
<dbReference type="Gene3D" id="1.20.5.1180">
    <property type="entry name" value="Geminin coiled-coil domain"/>
    <property type="match status" value="1"/>
</dbReference>
<evidence type="ECO:0000313" key="3">
    <source>
        <dbReference type="EMBL" id="CAH0394491.1"/>
    </source>
</evidence>
<organism evidence="3 4">
    <name type="scientific">Bemisia tabaci</name>
    <name type="common">Sweetpotato whitefly</name>
    <name type="synonym">Aleurodes tabaci</name>
    <dbReference type="NCBI Taxonomy" id="7038"/>
    <lineage>
        <taxon>Eukaryota</taxon>
        <taxon>Metazoa</taxon>
        <taxon>Ecdysozoa</taxon>
        <taxon>Arthropoda</taxon>
        <taxon>Hexapoda</taxon>
        <taxon>Insecta</taxon>
        <taxon>Pterygota</taxon>
        <taxon>Neoptera</taxon>
        <taxon>Paraneoptera</taxon>
        <taxon>Hemiptera</taxon>
        <taxon>Sternorrhyncha</taxon>
        <taxon>Aleyrodoidea</taxon>
        <taxon>Aleyrodidae</taxon>
        <taxon>Aleyrodinae</taxon>
        <taxon>Bemisia</taxon>
    </lineage>
</organism>
<dbReference type="EMBL" id="OU963869">
    <property type="protein sequence ID" value="CAH0394491.1"/>
    <property type="molecule type" value="Genomic_DNA"/>
</dbReference>
<feature type="compositionally biased region" description="Basic and acidic residues" evidence="2">
    <location>
        <begin position="50"/>
        <end position="69"/>
    </location>
</feature>
<dbReference type="Pfam" id="PF07412">
    <property type="entry name" value="Geminin"/>
    <property type="match status" value="1"/>
</dbReference>
<name>A0A9P0AMH1_BEMTA</name>
<dbReference type="AlphaFoldDB" id="A0A9P0AMH1"/>
<keyword evidence="4" id="KW-1185">Reference proteome</keyword>
<evidence type="ECO:0000313" key="4">
    <source>
        <dbReference type="Proteomes" id="UP001152759"/>
    </source>
</evidence>
<keyword evidence="1" id="KW-0175">Coiled coil</keyword>
<feature type="coiled-coil region" evidence="1">
    <location>
        <begin position="109"/>
        <end position="136"/>
    </location>
</feature>
<accession>A0A9P0AMH1</accession>
<gene>
    <name evidence="3" type="ORF">BEMITA_LOCUS12782</name>
</gene>
<dbReference type="Proteomes" id="UP001152759">
    <property type="component" value="Chromosome 8"/>
</dbReference>
<reference evidence="3" key="1">
    <citation type="submission" date="2021-12" db="EMBL/GenBank/DDBJ databases">
        <authorList>
            <person name="King R."/>
        </authorList>
    </citation>
    <scope>NUCLEOTIDE SEQUENCE</scope>
</reference>
<evidence type="ECO:0008006" key="5">
    <source>
        <dbReference type="Google" id="ProtNLM"/>
    </source>
</evidence>
<evidence type="ECO:0000256" key="2">
    <source>
        <dbReference type="SAM" id="MobiDB-lite"/>
    </source>
</evidence>
<dbReference type="GO" id="GO:0006275">
    <property type="term" value="P:regulation of DNA replication"/>
    <property type="evidence" value="ECO:0007669"/>
    <property type="project" value="InterPro"/>
</dbReference>
<dbReference type="InterPro" id="IPR022786">
    <property type="entry name" value="Geminin/Multicilin"/>
</dbReference>
<sequence length="165" mass="18610">MKTTNKAEQSTSTAKKAPVKGFRKLLQPLQVSATDKENLVGAGRSAPLKDVLEKPGSKQKETREIEKPAKTTITIDKPVKSAITIEDLTSDTPSANYWELKCKQLTKSLEETLTENRVLHERIKLLEEENELCKQQLYETAEIVTCLTEIINEPNDQRPESDQMN</sequence>